<evidence type="ECO:0000313" key="3">
    <source>
        <dbReference type="EMBL" id="KAH7527977.1"/>
    </source>
</evidence>
<protein>
    <recommendedName>
        <fullName evidence="2">Disease resistance protein At4g27190-like leucine-rich repeats domain-containing protein</fullName>
    </recommendedName>
</protein>
<dbReference type="AlphaFoldDB" id="A0A978VC88"/>
<feature type="domain" description="Disease resistance protein At4g27190-like leucine-rich repeats" evidence="2">
    <location>
        <begin position="71"/>
        <end position="187"/>
    </location>
</feature>
<evidence type="ECO:0000259" key="2">
    <source>
        <dbReference type="Pfam" id="PF23247"/>
    </source>
</evidence>
<dbReference type="Pfam" id="PF23247">
    <property type="entry name" value="LRR_RPS2"/>
    <property type="match status" value="1"/>
</dbReference>
<dbReference type="Gene3D" id="3.80.10.10">
    <property type="entry name" value="Ribonuclease Inhibitor"/>
    <property type="match status" value="1"/>
</dbReference>
<proteinExistence type="predicted"/>
<dbReference type="InterPro" id="IPR032675">
    <property type="entry name" value="LRR_dom_sf"/>
</dbReference>
<dbReference type="Proteomes" id="UP000813462">
    <property type="component" value="Unassembled WGS sequence"/>
</dbReference>
<organism evidence="3 4">
    <name type="scientific">Ziziphus jujuba var. spinosa</name>
    <dbReference type="NCBI Taxonomy" id="714518"/>
    <lineage>
        <taxon>Eukaryota</taxon>
        <taxon>Viridiplantae</taxon>
        <taxon>Streptophyta</taxon>
        <taxon>Embryophyta</taxon>
        <taxon>Tracheophyta</taxon>
        <taxon>Spermatophyta</taxon>
        <taxon>Magnoliopsida</taxon>
        <taxon>eudicotyledons</taxon>
        <taxon>Gunneridae</taxon>
        <taxon>Pentapetalae</taxon>
        <taxon>rosids</taxon>
        <taxon>fabids</taxon>
        <taxon>Rosales</taxon>
        <taxon>Rhamnaceae</taxon>
        <taxon>Paliureae</taxon>
        <taxon>Ziziphus</taxon>
    </lineage>
</organism>
<accession>A0A978VC88</accession>
<comment type="caution">
    <text evidence="3">The sequence shown here is derived from an EMBL/GenBank/DDBJ whole genome shotgun (WGS) entry which is preliminary data.</text>
</comment>
<dbReference type="SUPFAM" id="SSF52058">
    <property type="entry name" value="L domain-like"/>
    <property type="match status" value="1"/>
</dbReference>
<reference evidence="3" key="1">
    <citation type="journal article" date="2021" name="Front. Plant Sci.">
        <title>Chromosome-Scale Genome Assembly for Chinese Sour Jujube and Insights Into Its Genome Evolution and Domestication Signature.</title>
        <authorList>
            <person name="Shen L.-Y."/>
            <person name="Luo H."/>
            <person name="Wang X.-L."/>
            <person name="Wang X.-M."/>
            <person name="Qiu X.-J."/>
            <person name="Liu H."/>
            <person name="Zhou S.-S."/>
            <person name="Jia K.-H."/>
            <person name="Nie S."/>
            <person name="Bao Y.-T."/>
            <person name="Zhang R.-G."/>
            <person name="Yun Q.-Z."/>
            <person name="Chai Y.-H."/>
            <person name="Lu J.-Y."/>
            <person name="Li Y."/>
            <person name="Zhao S.-W."/>
            <person name="Mao J.-F."/>
            <person name="Jia S.-G."/>
            <person name="Mao Y.-M."/>
        </authorList>
    </citation>
    <scope>NUCLEOTIDE SEQUENCE</scope>
    <source>
        <strain evidence="3">AT0</strain>
        <tissue evidence="3">Leaf</tissue>
    </source>
</reference>
<name>A0A978VC88_ZIZJJ</name>
<evidence type="ECO:0000313" key="4">
    <source>
        <dbReference type="Proteomes" id="UP000813462"/>
    </source>
</evidence>
<gene>
    <name evidence="3" type="ORF">FEM48_Zijuj05G0023200</name>
</gene>
<keyword evidence="1" id="KW-0611">Plant defense</keyword>
<dbReference type="GO" id="GO:0006952">
    <property type="term" value="P:defense response"/>
    <property type="evidence" value="ECO:0007669"/>
    <property type="project" value="UniProtKB-KW"/>
</dbReference>
<dbReference type="InterPro" id="IPR057135">
    <property type="entry name" value="At4g27190-like_LRR"/>
</dbReference>
<dbReference type="EMBL" id="JAEACU010000005">
    <property type="protein sequence ID" value="KAH7527977.1"/>
    <property type="molecule type" value="Genomic_DNA"/>
</dbReference>
<dbReference type="PANTHER" id="PTHR36766:SF40">
    <property type="entry name" value="DISEASE RESISTANCE PROTEIN RGA3"/>
    <property type="match status" value="1"/>
</dbReference>
<sequence>MISDAGVSKSSVTQLTSVLSLKACRDLRFPQLKKLVVNNCPMLKGKLPENLPSLKDLEVFACERLTVSIPSNQMLCSLSIRSCAEVVIKPLFQLGLLHRLTSLRELDLKGKATDMVSFPSEDEKDGRKGMMLPKSLITLRIRHFENLKKFSAGLQCLTSLQHVYIINCEKLKSLPERGLLRSLLKLEISGCKLLQKKCKRDTGPFWPRIAHIPDVRC</sequence>
<evidence type="ECO:0000256" key="1">
    <source>
        <dbReference type="ARBA" id="ARBA00022821"/>
    </source>
</evidence>
<dbReference type="PANTHER" id="PTHR36766">
    <property type="entry name" value="PLANT BROAD-SPECTRUM MILDEW RESISTANCE PROTEIN RPW8"/>
    <property type="match status" value="1"/>
</dbReference>